<gene>
    <name evidence="3" type="ORF">IAB51_11545</name>
</gene>
<dbReference type="EMBL" id="DVJP01000076">
    <property type="protein sequence ID" value="HIS77421.1"/>
    <property type="molecule type" value="Genomic_DNA"/>
</dbReference>
<evidence type="ECO:0000259" key="2">
    <source>
        <dbReference type="Pfam" id="PF22725"/>
    </source>
</evidence>
<name>A0A9D1K0L2_9FIRM</name>
<proteinExistence type="predicted"/>
<dbReference type="InterPro" id="IPR036291">
    <property type="entry name" value="NAD(P)-bd_dom_sf"/>
</dbReference>
<dbReference type="InterPro" id="IPR000683">
    <property type="entry name" value="Gfo/Idh/MocA-like_OxRdtase_N"/>
</dbReference>
<dbReference type="Pfam" id="PF01408">
    <property type="entry name" value="GFO_IDH_MocA"/>
    <property type="match status" value="1"/>
</dbReference>
<reference evidence="3" key="1">
    <citation type="submission" date="2020-10" db="EMBL/GenBank/DDBJ databases">
        <authorList>
            <person name="Gilroy R."/>
        </authorList>
    </citation>
    <scope>NUCLEOTIDE SEQUENCE</scope>
    <source>
        <strain evidence="3">CHK199-13235</strain>
    </source>
</reference>
<dbReference type="SUPFAM" id="SSF55347">
    <property type="entry name" value="Glyceraldehyde-3-phosphate dehydrogenase-like, C-terminal domain"/>
    <property type="match status" value="1"/>
</dbReference>
<protein>
    <submittedName>
        <fullName evidence="3">Gfo/Idh/MocA family oxidoreductase</fullName>
    </submittedName>
</protein>
<dbReference type="Pfam" id="PF22725">
    <property type="entry name" value="GFO_IDH_MocA_C3"/>
    <property type="match status" value="1"/>
</dbReference>
<feature type="domain" description="Gfo/Idh/MocA-like oxidoreductase N-terminal" evidence="1">
    <location>
        <begin position="8"/>
        <end position="125"/>
    </location>
</feature>
<dbReference type="InterPro" id="IPR051450">
    <property type="entry name" value="Gfo/Idh/MocA_Oxidoreductases"/>
</dbReference>
<evidence type="ECO:0000313" key="4">
    <source>
        <dbReference type="Proteomes" id="UP000824002"/>
    </source>
</evidence>
<dbReference type="Proteomes" id="UP000824002">
    <property type="component" value="Unassembled WGS sequence"/>
</dbReference>
<dbReference type="PANTHER" id="PTHR43377:SF1">
    <property type="entry name" value="BILIVERDIN REDUCTASE A"/>
    <property type="match status" value="1"/>
</dbReference>
<dbReference type="Gene3D" id="3.40.50.720">
    <property type="entry name" value="NAD(P)-binding Rossmann-like Domain"/>
    <property type="match status" value="1"/>
</dbReference>
<evidence type="ECO:0000313" key="3">
    <source>
        <dbReference type="EMBL" id="HIS77421.1"/>
    </source>
</evidence>
<dbReference type="Gene3D" id="3.30.360.10">
    <property type="entry name" value="Dihydrodipicolinate Reductase, domain 2"/>
    <property type="match status" value="1"/>
</dbReference>
<accession>A0A9D1K0L2</accession>
<reference evidence="3" key="2">
    <citation type="journal article" date="2021" name="PeerJ">
        <title>Extensive microbial diversity within the chicken gut microbiome revealed by metagenomics and culture.</title>
        <authorList>
            <person name="Gilroy R."/>
            <person name="Ravi A."/>
            <person name="Getino M."/>
            <person name="Pursley I."/>
            <person name="Horton D.L."/>
            <person name="Alikhan N.F."/>
            <person name="Baker D."/>
            <person name="Gharbi K."/>
            <person name="Hall N."/>
            <person name="Watson M."/>
            <person name="Adriaenssens E.M."/>
            <person name="Foster-Nyarko E."/>
            <person name="Jarju S."/>
            <person name="Secka A."/>
            <person name="Antonio M."/>
            <person name="Oren A."/>
            <person name="Chaudhuri R.R."/>
            <person name="La Ragione R."/>
            <person name="Hildebrand F."/>
            <person name="Pallen M.J."/>
        </authorList>
    </citation>
    <scope>NUCLEOTIDE SEQUENCE</scope>
    <source>
        <strain evidence="3">CHK199-13235</strain>
    </source>
</reference>
<dbReference type="GO" id="GO:0000166">
    <property type="term" value="F:nucleotide binding"/>
    <property type="evidence" value="ECO:0007669"/>
    <property type="project" value="InterPro"/>
</dbReference>
<evidence type="ECO:0000259" key="1">
    <source>
        <dbReference type="Pfam" id="PF01408"/>
    </source>
</evidence>
<dbReference type="InterPro" id="IPR055170">
    <property type="entry name" value="GFO_IDH_MocA-like_dom"/>
</dbReference>
<comment type="caution">
    <text evidence="3">The sequence shown here is derived from an EMBL/GenBank/DDBJ whole genome shotgun (WGS) entry which is preliminary data.</text>
</comment>
<feature type="domain" description="GFO/IDH/MocA-like oxidoreductase" evidence="2">
    <location>
        <begin position="134"/>
        <end position="255"/>
    </location>
</feature>
<dbReference type="SUPFAM" id="SSF51735">
    <property type="entry name" value="NAD(P)-binding Rossmann-fold domains"/>
    <property type="match status" value="1"/>
</dbReference>
<sequence>MENKTYGVVLIGCGHIGRSHIEEIYYRDGVRIVGVVDTLEENARLFAKKYGAESWDTDYHPYLDRKDVDIVIVATYADSHLPILRDCIAAGKHVLCEKPMTECSEEDAEEFYRLAKNSSSKVLIAHILRHNDTYKLARKMIQEGKIGEVRLIRMVQNHHVMNPDRYARLLRDCPPFVDCGVHYIDVARWFTGLEVTSIGGIGSRVGELAAPGEFDHGVLTMRLENGASVYYEAGWTESLAAENLKEFIGNKGRIRIVLKEFRKEDQEEGDLIQYYDAVNKVYHTINSPSVYKNMWAQLQCLIDMIEGRSEGSPTLDDAYKAFQIALLGWKALREGTTLPVK</sequence>
<dbReference type="AlphaFoldDB" id="A0A9D1K0L2"/>
<dbReference type="PANTHER" id="PTHR43377">
    <property type="entry name" value="BILIVERDIN REDUCTASE A"/>
    <property type="match status" value="1"/>
</dbReference>
<organism evidence="3 4">
    <name type="scientific">Candidatus Merdivicinus excrementipullorum</name>
    <dbReference type="NCBI Taxonomy" id="2840867"/>
    <lineage>
        <taxon>Bacteria</taxon>
        <taxon>Bacillati</taxon>
        <taxon>Bacillota</taxon>
        <taxon>Clostridia</taxon>
        <taxon>Eubacteriales</taxon>
        <taxon>Oscillospiraceae</taxon>
        <taxon>Oscillospiraceae incertae sedis</taxon>
        <taxon>Candidatus Merdivicinus</taxon>
    </lineage>
</organism>